<protein>
    <submittedName>
        <fullName evidence="3">FHA domain-containing protein</fullName>
    </submittedName>
</protein>
<evidence type="ECO:0000256" key="1">
    <source>
        <dbReference type="SAM" id="MobiDB-lite"/>
    </source>
</evidence>
<keyword evidence="2" id="KW-1185">Reference proteome</keyword>
<dbReference type="Proteomes" id="UP000095287">
    <property type="component" value="Unplaced"/>
</dbReference>
<accession>A0A1I7Z6A9</accession>
<evidence type="ECO:0000313" key="2">
    <source>
        <dbReference type="Proteomes" id="UP000095287"/>
    </source>
</evidence>
<dbReference type="AlphaFoldDB" id="A0A1I7Z6A9"/>
<reference evidence="3" key="1">
    <citation type="submission" date="2016-11" db="UniProtKB">
        <authorList>
            <consortium name="WormBaseParasite"/>
        </authorList>
    </citation>
    <scope>IDENTIFICATION</scope>
</reference>
<feature type="region of interest" description="Disordered" evidence="1">
    <location>
        <begin position="1"/>
        <end position="22"/>
    </location>
</feature>
<proteinExistence type="predicted"/>
<name>A0A1I7Z6A9_9BILA</name>
<sequence length="265" mass="29811">MSTPVRPARGQHANNGNRDEAHGLELRAAQEVRSRAESEYYHQLIGIEGTPAIVEEKRDPGSGGRGEVALQTNVYGLALKPTQIYRYDVKVHAQLGRSDRSIELTKRSADDTTALERKTKCRLCLDLVVTKHPEVFNQRRELIWYDNQGILFAAQQLNIAANEKKQFILEGNELATMDVFAGVGRISFQVTPCANSFVINTGEVGRYITPNLDDMDHSLQQFLELLTSQYALNTPEEARRSRLLWSRNSVPHPATEIRLPATRLS</sequence>
<dbReference type="WBParaSite" id="L893_g23205.t1">
    <property type="protein sequence ID" value="L893_g23205.t1"/>
    <property type="gene ID" value="L893_g23205"/>
</dbReference>
<organism evidence="2 3">
    <name type="scientific">Steinernema glaseri</name>
    <dbReference type="NCBI Taxonomy" id="37863"/>
    <lineage>
        <taxon>Eukaryota</taxon>
        <taxon>Metazoa</taxon>
        <taxon>Ecdysozoa</taxon>
        <taxon>Nematoda</taxon>
        <taxon>Chromadorea</taxon>
        <taxon>Rhabditida</taxon>
        <taxon>Tylenchina</taxon>
        <taxon>Panagrolaimomorpha</taxon>
        <taxon>Strongyloidoidea</taxon>
        <taxon>Steinernematidae</taxon>
        <taxon>Steinernema</taxon>
    </lineage>
</organism>
<evidence type="ECO:0000313" key="3">
    <source>
        <dbReference type="WBParaSite" id="L893_g23205.t1"/>
    </source>
</evidence>